<dbReference type="EMBL" id="UGOB01000001">
    <property type="protein sequence ID" value="STX45510.1"/>
    <property type="molecule type" value="Genomic_DNA"/>
</dbReference>
<dbReference type="EMBL" id="LNYE01000023">
    <property type="protein sequence ID" value="KTD09237.1"/>
    <property type="molecule type" value="Genomic_DNA"/>
</dbReference>
<name>A0A378JLA7_9GAMM</name>
<evidence type="ECO:0000313" key="2">
    <source>
        <dbReference type="EMBL" id="KTD09237.1"/>
    </source>
</evidence>
<reference evidence="2 4" key="1">
    <citation type="submission" date="2015-11" db="EMBL/GenBank/DDBJ databases">
        <title>Genomic analysis of 38 Legionella species identifies large and diverse effector repertoires.</title>
        <authorList>
            <person name="Burstein D."/>
            <person name="Amaro F."/>
            <person name="Zusman T."/>
            <person name="Lifshitz Z."/>
            <person name="Cohen O."/>
            <person name="Gilbert J.A."/>
            <person name="Pupko T."/>
            <person name="Shuman H.A."/>
            <person name="Segal G."/>
        </authorList>
    </citation>
    <scope>NUCLEOTIDE SEQUENCE [LARGE SCALE GENOMIC DNA]</scope>
    <source>
        <strain evidence="2 4">Lyon 8420412</strain>
    </source>
</reference>
<accession>A0A378JLA7</accession>
<dbReference type="Proteomes" id="UP000254476">
    <property type="component" value="Unassembled WGS sequence"/>
</dbReference>
<dbReference type="STRING" id="45066.Lgra_2472"/>
<evidence type="ECO:0000313" key="4">
    <source>
        <dbReference type="Proteomes" id="UP000054691"/>
    </source>
</evidence>
<gene>
    <name evidence="2" type="ORF">Lgra_2472</name>
    <name evidence="3" type="ORF">NCTC12388_02248</name>
</gene>
<evidence type="ECO:0000256" key="1">
    <source>
        <dbReference type="SAM" id="MobiDB-lite"/>
    </source>
</evidence>
<dbReference type="RefSeq" id="WP_058499583.1">
    <property type="nucleotide sequence ID" value="NZ_CAAAHW010000015.1"/>
</dbReference>
<reference evidence="3 5" key="2">
    <citation type="submission" date="2018-06" db="EMBL/GenBank/DDBJ databases">
        <authorList>
            <consortium name="Pathogen Informatics"/>
            <person name="Doyle S."/>
        </authorList>
    </citation>
    <scope>NUCLEOTIDE SEQUENCE [LARGE SCALE GENOMIC DNA]</scope>
    <source>
        <strain evidence="3 5">NCTC12388</strain>
    </source>
</reference>
<protein>
    <submittedName>
        <fullName evidence="3">Dot/Icm T4SS effector</fullName>
    </submittedName>
</protein>
<evidence type="ECO:0000313" key="5">
    <source>
        <dbReference type="Proteomes" id="UP000254476"/>
    </source>
</evidence>
<evidence type="ECO:0000313" key="3">
    <source>
        <dbReference type="EMBL" id="STX45510.1"/>
    </source>
</evidence>
<dbReference type="OrthoDB" id="5651451at2"/>
<keyword evidence="4" id="KW-1185">Reference proteome</keyword>
<feature type="region of interest" description="Disordered" evidence="1">
    <location>
        <begin position="430"/>
        <end position="470"/>
    </location>
</feature>
<feature type="compositionally biased region" description="Basic and acidic residues" evidence="1">
    <location>
        <begin position="439"/>
        <end position="463"/>
    </location>
</feature>
<dbReference type="Proteomes" id="UP000054691">
    <property type="component" value="Unassembled WGS sequence"/>
</dbReference>
<dbReference type="AlphaFoldDB" id="A0A378JLA7"/>
<sequence length="588" mass="68183">MFHVDNSGKGNCMYYAYSISLMYFLRAKNIPELAEDIFNILKLEEEEKVRLRTLLSKKSDQEFTSSEIKNIIEPILGRATRNLAAEYTKREFKASPKDSPLFSSAHYGLEFCFKCSMELNGSELSYLIDHGFDNPDYISADIYKVRGMDVAMHDYSLARLPHVIEEFERQWIIKEQAFLEQKKELTEREIQSQKTTLLDNILRNETIEFFLGEEDKHLNQYVHHLQQEGVWGSEETLFVLHRAIQGEHFVKNNEGRTHILYDREIILHLYRNDGIPYVQSGGPEMIVNNKSNVHWTSIIPDSIFVPKFTPQEQKLHQLLDDMQREYESIPQGSEKQVLVSDEWIHALRVQLAVMKENPSREAKEKAIGDSMQILGKMIPTLGNYPYWRTLLTHFFSALLECIPTLMADKKISSGLAQCELLIPTRRRPMVASEELSQTSERKELSKSSESKELLHSDVVKNEESPIQSQKGGVSQFSQHTLFKKSSVTVHKTYPEEIAGYIRENKQTGPSVAKALRKMYQEGLSGNEEYSPEKCREIAQRYISYVKYNGRHFILTDVVDFIKEMDDVIKQKEENLEEFIEHVGGMKFH</sequence>
<organism evidence="3 5">
    <name type="scientific">Legionella gratiana</name>
    <dbReference type="NCBI Taxonomy" id="45066"/>
    <lineage>
        <taxon>Bacteria</taxon>
        <taxon>Pseudomonadati</taxon>
        <taxon>Pseudomonadota</taxon>
        <taxon>Gammaproteobacteria</taxon>
        <taxon>Legionellales</taxon>
        <taxon>Legionellaceae</taxon>
        <taxon>Legionella</taxon>
    </lineage>
</organism>
<proteinExistence type="predicted"/>